<dbReference type="InterPro" id="IPR022747">
    <property type="entry name" value="SopD"/>
</dbReference>
<reference evidence="1 2" key="1">
    <citation type="submission" date="2022-01" db="EMBL/GenBank/DDBJ databases">
        <title>Whole genome-based taxonomy of the Shewanellaceae.</title>
        <authorList>
            <person name="Martin-Rodriguez A.J."/>
        </authorList>
    </citation>
    <scope>NUCLEOTIDE SEQUENCE [LARGE SCALE GENOMIC DNA]</scope>
    <source>
        <strain evidence="1 2">DSM 17177</strain>
    </source>
</reference>
<proteinExistence type="predicted"/>
<sequence>MTISVSTSNHENVVISEGRLSKLLSDDSREATTRTVWEFIKDFFSWDNRSEAFTELHKIIHQNTDENRDINLASIEAFQVLASLASSHNRALFTINMSLEGGSDIAELCIDSKPMKKIRLTEQQSMQLASLLGCPRDLLHGVLKPNPLTDHLVEVDTAGVSNNDFSTGGVNKRFSKGVLKAMDGVGKADFILEHKIGEYIQK</sequence>
<comment type="caution">
    <text evidence="1">The sequence shown here is derived from an EMBL/GenBank/DDBJ whole genome shotgun (WGS) entry which is preliminary data.</text>
</comment>
<organism evidence="1 2">
    <name type="scientific">Shewanella surugensis</name>
    <dbReference type="NCBI Taxonomy" id="212020"/>
    <lineage>
        <taxon>Bacteria</taxon>
        <taxon>Pseudomonadati</taxon>
        <taxon>Pseudomonadota</taxon>
        <taxon>Gammaproteobacteria</taxon>
        <taxon>Alteromonadales</taxon>
        <taxon>Shewanellaceae</taxon>
        <taxon>Shewanella</taxon>
    </lineage>
</organism>
<gene>
    <name evidence="1" type="ORF">L2764_26700</name>
</gene>
<evidence type="ECO:0000313" key="2">
    <source>
        <dbReference type="Proteomes" id="UP001203423"/>
    </source>
</evidence>
<dbReference type="Proteomes" id="UP001203423">
    <property type="component" value="Unassembled WGS sequence"/>
</dbReference>
<protein>
    <submittedName>
        <fullName evidence="1">Uncharacterized protein</fullName>
    </submittedName>
</protein>
<dbReference type="EMBL" id="JAKIKS010000261">
    <property type="protein sequence ID" value="MCL1127943.1"/>
    <property type="molecule type" value="Genomic_DNA"/>
</dbReference>
<evidence type="ECO:0000313" key="1">
    <source>
        <dbReference type="EMBL" id="MCL1127943.1"/>
    </source>
</evidence>
<keyword evidence="2" id="KW-1185">Reference proteome</keyword>
<dbReference type="Gene3D" id="3.30.2440.10">
    <property type="entry name" value="Secreted effector protein SifA"/>
    <property type="match status" value="1"/>
</dbReference>
<dbReference type="RefSeq" id="WP_248943367.1">
    <property type="nucleotide sequence ID" value="NZ_JAKIKS010000261.1"/>
</dbReference>
<dbReference type="Pfam" id="PF11047">
    <property type="entry name" value="SopD"/>
    <property type="match status" value="1"/>
</dbReference>
<accession>A0ABT0LJT6</accession>
<feature type="non-terminal residue" evidence="1">
    <location>
        <position position="202"/>
    </location>
</feature>
<name>A0ABT0LJT6_9GAMM</name>